<dbReference type="Gene3D" id="1.10.540.10">
    <property type="entry name" value="Acyl-CoA dehydrogenase/oxidase, N-terminal domain"/>
    <property type="match status" value="1"/>
</dbReference>
<dbReference type="EMBL" id="JAVRFD010000001">
    <property type="protein sequence ID" value="MDT0541508.1"/>
    <property type="molecule type" value="Genomic_DNA"/>
</dbReference>
<dbReference type="RefSeq" id="WP_311721776.1">
    <property type="nucleotide sequence ID" value="NZ_JAVRFD010000001.1"/>
</dbReference>
<reference evidence="9" key="1">
    <citation type="submission" date="2024-05" db="EMBL/GenBank/DDBJ databases">
        <title>30 novel species of actinomycetes from the DSMZ collection.</title>
        <authorList>
            <person name="Nouioui I."/>
        </authorList>
    </citation>
    <scope>NUCLEOTIDE SEQUENCE</scope>
    <source>
        <strain evidence="9">DSM 41529</strain>
    </source>
</reference>
<proteinExistence type="inferred from homology"/>
<comment type="caution">
    <text evidence="9">The sequence shown here is derived from an EMBL/GenBank/DDBJ whole genome shotgun (WGS) entry which is preliminary data.</text>
</comment>
<dbReference type="InterPro" id="IPR037069">
    <property type="entry name" value="AcylCoA_DH/ox_N_sf"/>
</dbReference>
<comment type="similarity">
    <text evidence="2 5">Belongs to the acyl-CoA dehydrogenase family.</text>
</comment>
<feature type="domain" description="Acyl-CoA dehydrogenase/oxidase N-terminal" evidence="8">
    <location>
        <begin position="10"/>
        <end position="103"/>
    </location>
</feature>
<evidence type="ECO:0000313" key="9">
    <source>
        <dbReference type="EMBL" id="MDT0541508.1"/>
    </source>
</evidence>
<evidence type="ECO:0000313" key="10">
    <source>
        <dbReference type="Proteomes" id="UP001180754"/>
    </source>
</evidence>
<evidence type="ECO:0000259" key="7">
    <source>
        <dbReference type="Pfam" id="PF02770"/>
    </source>
</evidence>
<keyword evidence="5" id="KW-0560">Oxidoreductase</keyword>
<keyword evidence="10" id="KW-1185">Reference proteome</keyword>
<dbReference type="Pfam" id="PF00441">
    <property type="entry name" value="Acyl-CoA_dh_1"/>
    <property type="match status" value="1"/>
</dbReference>
<keyword evidence="4 5" id="KW-0274">FAD</keyword>
<evidence type="ECO:0000256" key="5">
    <source>
        <dbReference type="RuleBase" id="RU362125"/>
    </source>
</evidence>
<dbReference type="PANTHER" id="PTHR43884">
    <property type="entry name" value="ACYL-COA DEHYDROGENASE"/>
    <property type="match status" value="1"/>
</dbReference>
<feature type="domain" description="Acyl-CoA dehydrogenase/oxidase C-terminal" evidence="6">
    <location>
        <begin position="214"/>
        <end position="359"/>
    </location>
</feature>
<dbReference type="Pfam" id="PF02770">
    <property type="entry name" value="Acyl-CoA_dh_M"/>
    <property type="match status" value="1"/>
</dbReference>
<dbReference type="Proteomes" id="UP001180754">
    <property type="component" value="Unassembled WGS sequence"/>
</dbReference>
<evidence type="ECO:0000256" key="3">
    <source>
        <dbReference type="ARBA" id="ARBA00022630"/>
    </source>
</evidence>
<dbReference type="PIRSF" id="PIRSF016578">
    <property type="entry name" value="HsaA"/>
    <property type="match status" value="1"/>
</dbReference>
<dbReference type="InterPro" id="IPR013786">
    <property type="entry name" value="AcylCoA_DH/ox_N"/>
</dbReference>
<dbReference type="Gene3D" id="1.20.140.10">
    <property type="entry name" value="Butyryl-CoA Dehydrogenase, subunit A, domain 3"/>
    <property type="match status" value="1"/>
</dbReference>
<dbReference type="Gene3D" id="2.40.110.10">
    <property type="entry name" value="Butyryl-CoA Dehydrogenase, subunit A, domain 2"/>
    <property type="match status" value="1"/>
</dbReference>
<dbReference type="InterPro" id="IPR036250">
    <property type="entry name" value="AcylCo_DH-like_C"/>
</dbReference>
<evidence type="ECO:0000256" key="2">
    <source>
        <dbReference type="ARBA" id="ARBA00009347"/>
    </source>
</evidence>
<keyword evidence="3 5" id="KW-0285">Flavoprotein</keyword>
<gene>
    <name evidence="9" type="ORF">RND15_02095</name>
</gene>
<dbReference type="InterPro" id="IPR009075">
    <property type="entry name" value="AcylCo_DH/oxidase_C"/>
</dbReference>
<comment type="cofactor">
    <cofactor evidence="1 5">
        <name>FAD</name>
        <dbReference type="ChEBI" id="CHEBI:57692"/>
    </cofactor>
</comment>
<dbReference type="SUPFAM" id="SSF47203">
    <property type="entry name" value="Acyl-CoA dehydrogenase C-terminal domain-like"/>
    <property type="match status" value="1"/>
</dbReference>
<feature type="domain" description="Acyl-CoA oxidase/dehydrogenase middle" evidence="7">
    <location>
        <begin position="107"/>
        <end position="197"/>
    </location>
</feature>
<dbReference type="InterPro" id="IPR006091">
    <property type="entry name" value="Acyl-CoA_Oxase/DH_mid-dom"/>
</dbReference>
<evidence type="ECO:0000259" key="8">
    <source>
        <dbReference type="Pfam" id="PF02771"/>
    </source>
</evidence>
<sequence>MRTLPDLATLRDEAAAWDLHGALPESAVRDLAAAGLLGLDVPERYGGRGATPLELGELCARLGSVCSALRGLVTVQGMVAAALARWGSAAQQAEWLPRLATGDQLAGFAATEQGAGSDLTAVETRIGAESDALTVTGVKRWITFGELATVYLVLGRLDGRPATVLVEADRPGVTREPVSGQLGMRAARIAHLRFDAVRVERDHLVAPPGFGLSHVAGTALDHGRFTVGWGCLGMAEACLADATAHAAARTQAKVALAEHQLVRGALARAAVDTEAARELCRVAARLRQEGDPEAISRTVMAKYAAARAAASVSRRAVQVMGSAGCAPDSRAGRFFRDAQVMRIIEGSDEVSELHIADHLLRRAAGEGGPRE</sequence>
<dbReference type="Pfam" id="PF02771">
    <property type="entry name" value="Acyl-CoA_dh_N"/>
    <property type="match status" value="1"/>
</dbReference>
<dbReference type="InterPro" id="IPR046373">
    <property type="entry name" value="Acyl-CoA_Oxase/DH_mid-dom_sf"/>
</dbReference>
<dbReference type="SUPFAM" id="SSF56645">
    <property type="entry name" value="Acyl-CoA dehydrogenase NM domain-like"/>
    <property type="match status" value="1"/>
</dbReference>
<evidence type="ECO:0000256" key="4">
    <source>
        <dbReference type="ARBA" id="ARBA00022827"/>
    </source>
</evidence>
<dbReference type="InterPro" id="IPR009100">
    <property type="entry name" value="AcylCoA_DH/oxidase_NM_dom_sf"/>
</dbReference>
<evidence type="ECO:0000256" key="1">
    <source>
        <dbReference type="ARBA" id="ARBA00001974"/>
    </source>
</evidence>
<name>A0ABU2X6G2_9ACTN</name>
<organism evidence="9 10">
    <name type="scientific">Streptomyces lonegramiae</name>
    <dbReference type="NCBI Taxonomy" id="3075524"/>
    <lineage>
        <taxon>Bacteria</taxon>
        <taxon>Bacillati</taxon>
        <taxon>Actinomycetota</taxon>
        <taxon>Actinomycetes</taxon>
        <taxon>Kitasatosporales</taxon>
        <taxon>Streptomycetaceae</taxon>
        <taxon>Streptomyces</taxon>
    </lineage>
</organism>
<accession>A0ABU2X6G2</accession>
<evidence type="ECO:0000259" key="6">
    <source>
        <dbReference type="Pfam" id="PF00441"/>
    </source>
</evidence>
<protein>
    <submittedName>
        <fullName evidence="9">Acyl-CoA dehydrogenase family protein</fullName>
    </submittedName>
</protein>
<dbReference type="PANTHER" id="PTHR43884:SF12">
    <property type="entry name" value="ISOVALERYL-COA DEHYDROGENASE, MITOCHONDRIAL-RELATED"/>
    <property type="match status" value="1"/>
</dbReference>